<dbReference type="AlphaFoldDB" id="T1IXV9"/>
<evidence type="ECO:0000256" key="10">
    <source>
        <dbReference type="SAM" id="MobiDB-lite"/>
    </source>
</evidence>
<feature type="region of interest" description="Disordered" evidence="10">
    <location>
        <begin position="1"/>
        <end position="64"/>
    </location>
</feature>
<keyword evidence="4" id="KW-0509">mRNA transport</keyword>
<dbReference type="HOGENOM" id="CLU_032593_0_0_1"/>
<dbReference type="eggNOG" id="KOG2724">
    <property type="taxonomic scope" value="Eukaryota"/>
</dbReference>
<dbReference type="InterPro" id="IPR045255">
    <property type="entry name" value="RanBP1-like"/>
</dbReference>
<dbReference type="OMA" id="CDWVWEQ"/>
<evidence type="ECO:0000313" key="13">
    <source>
        <dbReference type="Proteomes" id="UP000014500"/>
    </source>
</evidence>
<keyword evidence="6" id="KW-0007">Acetylation</keyword>
<keyword evidence="2" id="KW-0813">Transport</keyword>
<proteinExistence type="predicted"/>
<evidence type="ECO:0000256" key="2">
    <source>
        <dbReference type="ARBA" id="ARBA00022448"/>
    </source>
</evidence>
<keyword evidence="5" id="KW-0653">Protein transport</keyword>
<evidence type="ECO:0000256" key="4">
    <source>
        <dbReference type="ARBA" id="ARBA00022816"/>
    </source>
</evidence>
<dbReference type="SMART" id="SM00160">
    <property type="entry name" value="RanBD"/>
    <property type="match status" value="1"/>
</dbReference>
<dbReference type="InterPro" id="IPR000156">
    <property type="entry name" value="Ran_bind_dom"/>
</dbReference>
<organism evidence="12 13">
    <name type="scientific">Strigamia maritima</name>
    <name type="common">European centipede</name>
    <name type="synonym">Geophilus maritimus</name>
    <dbReference type="NCBI Taxonomy" id="126957"/>
    <lineage>
        <taxon>Eukaryota</taxon>
        <taxon>Metazoa</taxon>
        <taxon>Ecdysozoa</taxon>
        <taxon>Arthropoda</taxon>
        <taxon>Myriapoda</taxon>
        <taxon>Chilopoda</taxon>
        <taxon>Pleurostigmophora</taxon>
        <taxon>Geophilomorpha</taxon>
        <taxon>Linotaeniidae</taxon>
        <taxon>Strigamia</taxon>
    </lineage>
</organism>
<evidence type="ECO:0000256" key="7">
    <source>
        <dbReference type="ARBA" id="ARBA00023010"/>
    </source>
</evidence>
<evidence type="ECO:0000256" key="6">
    <source>
        <dbReference type="ARBA" id="ARBA00022990"/>
    </source>
</evidence>
<reference evidence="12" key="2">
    <citation type="submission" date="2015-02" db="UniProtKB">
        <authorList>
            <consortium name="EnsemblMetazoa"/>
        </authorList>
    </citation>
    <scope>IDENTIFICATION</scope>
</reference>
<name>T1IXV9_STRMM</name>
<evidence type="ECO:0000256" key="9">
    <source>
        <dbReference type="ARBA" id="ARBA00023242"/>
    </source>
</evidence>
<dbReference type="PANTHER" id="PTHR23138">
    <property type="entry name" value="RAN BINDING PROTEIN"/>
    <property type="match status" value="1"/>
</dbReference>
<dbReference type="SUPFAM" id="SSF50729">
    <property type="entry name" value="PH domain-like"/>
    <property type="match status" value="1"/>
</dbReference>
<dbReference type="GO" id="GO:0006606">
    <property type="term" value="P:protein import into nucleus"/>
    <property type="evidence" value="ECO:0007669"/>
    <property type="project" value="TreeGrafter"/>
</dbReference>
<dbReference type="GO" id="GO:0051028">
    <property type="term" value="P:mRNA transport"/>
    <property type="evidence" value="ECO:0007669"/>
    <property type="project" value="UniProtKB-KW"/>
</dbReference>
<evidence type="ECO:0000259" key="11">
    <source>
        <dbReference type="SMART" id="SM00160"/>
    </source>
</evidence>
<dbReference type="Gene3D" id="2.30.29.30">
    <property type="entry name" value="Pleckstrin-homology domain (PH domain)/Phosphotyrosine-binding domain (PTB)"/>
    <property type="match status" value="1"/>
</dbReference>
<keyword evidence="13" id="KW-1185">Reference proteome</keyword>
<dbReference type="InterPro" id="IPR015007">
    <property type="entry name" value="NUP2/50/61"/>
</dbReference>
<reference evidence="13" key="1">
    <citation type="submission" date="2011-05" db="EMBL/GenBank/DDBJ databases">
        <authorList>
            <person name="Richards S.R."/>
            <person name="Qu J."/>
            <person name="Jiang H."/>
            <person name="Jhangiani S.N."/>
            <person name="Agravi P."/>
            <person name="Goodspeed R."/>
            <person name="Gross S."/>
            <person name="Mandapat C."/>
            <person name="Jackson L."/>
            <person name="Mathew T."/>
            <person name="Pu L."/>
            <person name="Thornton R."/>
            <person name="Saada N."/>
            <person name="Wilczek-Boney K.B."/>
            <person name="Lee S."/>
            <person name="Kovar C."/>
            <person name="Wu Y."/>
            <person name="Scherer S.E."/>
            <person name="Worley K.C."/>
            <person name="Muzny D.M."/>
            <person name="Gibbs R."/>
        </authorList>
    </citation>
    <scope>NUCLEOTIDE SEQUENCE</scope>
    <source>
        <strain evidence="13">Brora</strain>
    </source>
</reference>
<keyword evidence="3" id="KW-0677">Repeat</keyword>
<accession>T1IXV9</accession>
<evidence type="ECO:0000256" key="8">
    <source>
        <dbReference type="ARBA" id="ARBA00023132"/>
    </source>
</evidence>
<keyword evidence="8" id="KW-0906">Nuclear pore complex</keyword>
<dbReference type="EnsemblMetazoa" id="SMAR006054-RA">
    <property type="protein sequence ID" value="SMAR006054-PA"/>
    <property type="gene ID" value="SMAR006054"/>
</dbReference>
<evidence type="ECO:0000256" key="1">
    <source>
        <dbReference type="ARBA" id="ARBA00004567"/>
    </source>
</evidence>
<feature type="compositionally biased region" description="Polar residues" evidence="10">
    <location>
        <begin position="26"/>
        <end position="38"/>
    </location>
</feature>
<dbReference type="InterPro" id="IPR011993">
    <property type="entry name" value="PH-like_dom_sf"/>
</dbReference>
<dbReference type="Proteomes" id="UP000014500">
    <property type="component" value="Unassembled WGS sequence"/>
</dbReference>
<dbReference type="CDD" id="cd13170">
    <property type="entry name" value="RanBD_NUP50"/>
    <property type="match status" value="1"/>
</dbReference>
<feature type="domain" description="RanBD1" evidence="11">
    <location>
        <begin position="330"/>
        <end position="446"/>
    </location>
</feature>
<dbReference type="EMBL" id="JH431663">
    <property type="status" value="NOT_ANNOTATED_CDS"/>
    <property type="molecule type" value="Genomic_DNA"/>
</dbReference>
<feature type="compositionally biased region" description="Polar residues" evidence="10">
    <location>
        <begin position="49"/>
        <end position="64"/>
    </location>
</feature>
<keyword evidence="7" id="KW-0811">Translocation</keyword>
<comment type="subcellular location">
    <subcellularLocation>
        <location evidence="1">Nucleus</location>
        <location evidence="1">Nuclear pore complex</location>
    </subcellularLocation>
</comment>
<dbReference type="Pfam" id="PF08911">
    <property type="entry name" value="NUP50"/>
    <property type="match status" value="1"/>
</dbReference>
<dbReference type="STRING" id="126957.T1IXV9"/>
<sequence>MSKRVATTPLHQDNWDEEGDKEEAGSFTSATTEEMSSRTVKKARRRISSPDTSLADRTNSTPHTNVLSGFTGFTALTNNSATSSNVFNFGVNLKKTTEQNGNSTASTTSVTASSVNSVPMMTAGSFSNPITDSETASSLKQATTVGDFFRRLRVLNEAVVKWITMHVQQNPHCVLTPVFRDYEKYYLEMEQRFPNLISITQPTCTASLQDASPTSIVSASPTKLQRGSPLPMDCIRPLAKAADVLPGHFGGGRNTLSGPPVSAMETHGDEAVPVAIGIPSTISIMQLKPPKMDVPNTNLTSSKFSFASVPAATPNVETNDSESEEDPEVVEPHIPLEEEGSFYTKKCKLFYKYEGSFIEKGLGLLHLKKLDGKLQLVIRADTNLGTIMLNIIVIPSFPIERMGKNNVMICCIPNPIITPKMEPKTAIPLLIRVSSTEDADELFDKLKSNS</sequence>
<dbReference type="PhylomeDB" id="T1IXV9"/>
<dbReference type="GO" id="GO:0005643">
    <property type="term" value="C:nuclear pore"/>
    <property type="evidence" value="ECO:0007669"/>
    <property type="project" value="UniProtKB-SubCell"/>
</dbReference>
<protein>
    <recommendedName>
        <fullName evidence="11">RanBD1 domain-containing protein</fullName>
    </recommendedName>
</protein>
<dbReference type="PANTHER" id="PTHR23138:SF141">
    <property type="entry name" value="NUCLEAR PORE COMPLEX PROTEIN NUP50"/>
    <property type="match status" value="1"/>
</dbReference>
<dbReference type="Pfam" id="PF00638">
    <property type="entry name" value="Ran_BP1"/>
    <property type="match status" value="1"/>
</dbReference>
<evidence type="ECO:0000256" key="5">
    <source>
        <dbReference type="ARBA" id="ARBA00022927"/>
    </source>
</evidence>
<evidence type="ECO:0000256" key="3">
    <source>
        <dbReference type="ARBA" id="ARBA00022737"/>
    </source>
</evidence>
<evidence type="ECO:0000313" key="12">
    <source>
        <dbReference type="EnsemblMetazoa" id="SMAR006054-PA"/>
    </source>
</evidence>
<keyword evidence="9" id="KW-0539">Nucleus</keyword>